<comment type="caution">
    <text evidence="1">The sequence shown here is derived from an EMBL/GenBank/DDBJ whole genome shotgun (WGS) entry which is preliminary data.</text>
</comment>
<evidence type="ECO:0000313" key="1">
    <source>
        <dbReference type="EMBL" id="EAY25727.1"/>
    </source>
</evidence>
<keyword evidence="2" id="KW-1185">Reference proteome</keyword>
<organism evidence="1 2">
    <name type="scientific">Microscilla marina ATCC 23134</name>
    <dbReference type="NCBI Taxonomy" id="313606"/>
    <lineage>
        <taxon>Bacteria</taxon>
        <taxon>Pseudomonadati</taxon>
        <taxon>Bacteroidota</taxon>
        <taxon>Cytophagia</taxon>
        <taxon>Cytophagales</taxon>
        <taxon>Microscillaceae</taxon>
        <taxon>Microscilla</taxon>
    </lineage>
</organism>
<accession>A1ZV71</accession>
<dbReference type="RefSeq" id="WP_002702270.1">
    <property type="nucleotide sequence ID" value="NZ_AAWS01000044.1"/>
</dbReference>
<gene>
    <name evidence="1" type="ORF">M23134_04901</name>
</gene>
<proteinExistence type="predicted"/>
<evidence type="ECO:0000313" key="2">
    <source>
        <dbReference type="Proteomes" id="UP000004095"/>
    </source>
</evidence>
<dbReference type="OrthoDB" id="9764953at2"/>
<dbReference type="Proteomes" id="UP000004095">
    <property type="component" value="Unassembled WGS sequence"/>
</dbReference>
<dbReference type="AlphaFoldDB" id="A1ZV71"/>
<protein>
    <submittedName>
        <fullName evidence="1">Uncharacterized protein</fullName>
    </submittedName>
</protein>
<sequence>MVNLVGKSSDHFRAIAPLFSQQIISTGNLTPAKTLSVFQVNGDVDNLVPVNGGTSKVGEFLSAENSALNWAKTFNCSTTAVQTDLTWKTTQVKSYSYTNCDTNHEVRYMIALATGHGFGNQEVDNLLFNEIWKFFQQH</sequence>
<reference evidence="1 2" key="1">
    <citation type="submission" date="2007-01" db="EMBL/GenBank/DDBJ databases">
        <authorList>
            <person name="Haygood M."/>
            <person name="Podell S."/>
            <person name="Anderson C."/>
            <person name="Hopkinson B."/>
            <person name="Roe K."/>
            <person name="Barbeau K."/>
            <person name="Gaasterland T."/>
            <person name="Ferriera S."/>
            <person name="Johnson J."/>
            <person name="Kravitz S."/>
            <person name="Beeson K."/>
            <person name="Sutton G."/>
            <person name="Rogers Y.-H."/>
            <person name="Friedman R."/>
            <person name="Frazier M."/>
            <person name="Venter J.C."/>
        </authorList>
    </citation>
    <scope>NUCLEOTIDE SEQUENCE [LARGE SCALE GENOMIC DNA]</scope>
    <source>
        <strain evidence="1 2">ATCC 23134</strain>
    </source>
</reference>
<name>A1ZV71_MICM2</name>
<dbReference type="EMBL" id="AAWS01000044">
    <property type="protein sequence ID" value="EAY25727.1"/>
    <property type="molecule type" value="Genomic_DNA"/>
</dbReference>